<reference evidence="1 2" key="1">
    <citation type="submission" date="2019-12" db="EMBL/GenBank/DDBJ databases">
        <authorList>
            <person name="Lee S.D."/>
        </authorList>
    </citation>
    <scope>NUCLEOTIDE SEQUENCE [LARGE SCALE GENOMIC DNA]</scope>
    <source>
        <strain evidence="1 2">SAP-6</strain>
    </source>
</reference>
<name>A0A845SK14_9GAMM</name>
<dbReference type="Proteomes" id="UP000461443">
    <property type="component" value="Unassembled WGS sequence"/>
</dbReference>
<evidence type="ECO:0000313" key="1">
    <source>
        <dbReference type="EMBL" id="NDL64289.1"/>
    </source>
</evidence>
<dbReference type="AlphaFoldDB" id="A0A845SK14"/>
<evidence type="ECO:0000313" key="2">
    <source>
        <dbReference type="Proteomes" id="UP000461443"/>
    </source>
</evidence>
<proteinExistence type="predicted"/>
<reference evidence="1 2" key="2">
    <citation type="submission" date="2020-02" db="EMBL/GenBank/DDBJ databases">
        <title>The new genus of Enterobacteriales.</title>
        <authorList>
            <person name="Kim I.S."/>
        </authorList>
    </citation>
    <scope>NUCLEOTIDE SEQUENCE [LARGE SCALE GENOMIC DNA]</scope>
    <source>
        <strain evidence="1 2">SAP-6</strain>
    </source>
</reference>
<keyword evidence="2" id="KW-1185">Reference proteome</keyword>
<sequence>MGYAIVAIAMMFFLMVGNVQLHPSSHALRQDVSVTADPLATDMLRLANAINDWRYSRSLTEGPLTLSQFGMVPAVDSRIHAAVSGGRLWIWSTDTPGLVASLVRQSAGSALACSVSGGRLTMADGTDMNLSLPAGVAEGNVVYLN</sequence>
<dbReference type="EMBL" id="WUBS01000011">
    <property type="protein sequence ID" value="NDL64289.1"/>
    <property type="molecule type" value="Genomic_DNA"/>
</dbReference>
<gene>
    <name evidence="1" type="primary">pilM</name>
    <name evidence="1" type="ORF">GRH90_16230</name>
</gene>
<dbReference type="Pfam" id="PF07419">
    <property type="entry name" value="PilM"/>
    <property type="match status" value="1"/>
</dbReference>
<dbReference type="RefSeq" id="WP_162367003.1">
    <property type="nucleotide sequence ID" value="NZ_WUBS01000011.1"/>
</dbReference>
<organism evidence="1 2">
    <name type="scientific">Acerihabitans arboris</name>
    <dbReference type="NCBI Taxonomy" id="2691583"/>
    <lineage>
        <taxon>Bacteria</taxon>
        <taxon>Pseudomonadati</taxon>
        <taxon>Pseudomonadota</taxon>
        <taxon>Gammaproteobacteria</taxon>
        <taxon>Enterobacterales</taxon>
        <taxon>Pectobacteriaceae</taxon>
        <taxon>Acerihabitans</taxon>
    </lineage>
</organism>
<accession>A0A845SK14</accession>
<dbReference type="Gene3D" id="3.30.450.360">
    <property type="match status" value="1"/>
</dbReference>
<dbReference type="InterPro" id="IPR009987">
    <property type="entry name" value="IM_PilM"/>
</dbReference>
<protein>
    <submittedName>
        <fullName evidence="1">Type IV pilus biogenesis protein PilM</fullName>
    </submittedName>
</protein>
<comment type="caution">
    <text evidence="1">The sequence shown here is derived from an EMBL/GenBank/DDBJ whole genome shotgun (WGS) entry which is preliminary data.</text>
</comment>